<dbReference type="GO" id="GO:0008999">
    <property type="term" value="F:protein-N-terminal-alanine acetyltransferase activity"/>
    <property type="evidence" value="ECO:0007669"/>
    <property type="project" value="TreeGrafter"/>
</dbReference>
<dbReference type="Proteomes" id="UP000196329">
    <property type="component" value="Unassembled WGS sequence"/>
</dbReference>
<dbReference type="SMART" id="SM00382">
    <property type="entry name" value="AAA"/>
    <property type="match status" value="1"/>
</dbReference>
<dbReference type="Pfam" id="PF00004">
    <property type="entry name" value="AAA"/>
    <property type="match status" value="1"/>
</dbReference>
<dbReference type="InterPro" id="IPR027417">
    <property type="entry name" value="P-loop_NTPase"/>
</dbReference>
<sequence>MISMKISTERLCIRNAETTDALGVYELMSDEQTALQTGFSPMSHPSEAEGKIRKELVTGNLFVITKKEEAQKVIGVFELYPCSLQETNGNAANYKICYFLHKEARGNGYMTETIKSILPYLFNECCVGTLVITVFPRNDASRRVAIKSGFIFKGLEREHGITGCDELVDVEVYMLTKEEYEYPGTNKLQKENLRIIEKQKWINQGGILFPIPGYASLMSTPGNGVFRIYKEPNTGRLGLEKIDETFAFSFKIYDLECEDVMKRIITTWTSELFVKNNKNLGVIFNGIKGTGKTIAAKLLCNKIGLPVIVISKPMDGMLEFIQSLCFEAIILIDEAEKTFDEEEDVLLKMIDGVYNSKRKLYILTTNELNIDENLLGRPGRIRYIKEFSNLSAKAVNDVIDDHLTNMSLKESILKMVDSLSISTIDILKTIIEECNITGEIISEDILNVPRAKYRINIIQFEDLGTDYYCDLKGFIKAEIPANVTIEEWLSKSVAGKKNVRNKDMIAEKFGCKVSIRSQLNSTSIVHCGQQVCKYEIVTCEPDALGFFTVECEYDGDITLCCLGNAKATPSLYKGTLY</sequence>
<proteinExistence type="inferred from homology"/>
<evidence type="ECO:0000259" key="4">
    <source>
        <dbReference type="PROSITE" id="PS51186"/>
    </source>
</evidence>
<evidence type="ECO:0000256" key="3">
    <source>
        <dbReference type="ARBA" id="ARBA00038502"/>
    </source>
</evidence>
<evidence type="ECO:0000256" key="2">
    <source>
        <dbReference type="ARBA" id="ARBA00023315"/>
    </source>
</evidence>
<dbReference type="PROSITE" id="PS51186">
    <property type="entry name" value="GNAT"/>
    <property type="match status" value="1"/>
</dbReference>
<dbReference type="InterPro" id="IPR003593">
    <property type="entry name" value="AAA+_ATPase"/>
</dbReference>
<dbReference type="AlphaFoldDB" id="A0A1Y3VID8"/>
<dbReference type="GO" id="GO:0005737">
    <property type="term" value="C:cytoplasm"/>
    <property type="evidence" value="ECO:0007669"/>
    <property type="project" value="TreeGrafter"/>
</dbReference>
<dbReference type="Pfam" id="PF13302">
    <property type="entry name" value="Acetyltransf_3"/>
    <property type="match status" value="1"/>
</dbReference>
<dbReference type="SUPFAM" id="SSF55729">
    <property type="entry name" value="Acyl-CoA N-acyltransferases (Nat)"/>
    <property type="match status" value="1"/>
</dbReference>
<dbReference type="Gene3D" id="3.40.630.30">
    <property type="match status" value="1"/>
</dbReference>
<evidence type="ECO:0000313" key="5">
    <source>
        <dbReference type="EMBL" id="OUN57310.1"/>
    </source>
</evidence>
<feature type="domain" description="N-acetyltransferase" evidence="4">
    <location>
        <begin position="11"/>
        <end position="179"/>
    </location>
</feature>
<dbReference type="PANTHER" id="PTHR43792">
    <property type="entry name" value="GNAT FAMILY, PUTATIVE (AFU_ORTHOLOGUE AFUA_3G00765)-RELATED-RELATED"/>
    <property type="match status" value="1"/>
</dbReference>
<dbReference type="SUPFAM" id="SSF52540">
    <property type="entry name" value="P-loop containing nucleoside triphosphate hydrolases"/>
    <property type="match status" value="1"/>
</dbReference>
<organism evidence="5 6">
    <name type="scientific">Bacteroides uniformis</name>
    <dbReference type="NCBI Taxonomy" id="820"/>
    <lineage>
        <taxon>Bacteria</taxon>
        <taxon>Pseudomonadati</taxon>
        <taxon>Bacteroidota</taxon>
        <taxon>Bacteroidia</taxon>
        <taxon>Bacteroidales</taxon>
        <taxon>Bacteroidaceae</taxon>
        <taxon>Bacteroides</taxon>
    </lineage>
</organism>
<dbReference type="InterPro" id="IPR051531">
    <property type="entry name" value="N-acetyltransferase"/>
</dbReference>
<gene>
    <name evidence="5" type="ORF">B5G17_02845</name>
</gene>
<dbReference type="EMBL" id="NFHS01000001">
    <property type="protein sequence ID" value="OUN57310.1"/>
    <property type="molecule type" value="Genomic_DNA"/>
</dbReference>
<evidence type="ECO:0000313" key="6">
    <source>
        <dbReference type="Proteomes" id="UP000196329"/>
    </source>
</evidence>
<dbReference type="PANTHER" id="PTHR43792:SF8">
    <property type="entry name" value="[RIBOSOMAL PROTEIN US5]-ALANINE N-ACETYLTRANSFERASE"/>
    <property type="match status" value="1"/>
</dbReference>
<dbReference type="GO" id="GO:0016887">
    <property type="term" value="F:ATP hydrolysis activity"/>
    <property type="evidence" value="ECO:0007669"/>
    <property type="project" value="InterPro"/>
</dbReference>
<dbReference type="Gene3D" id="3.40.50.300">
    <property type="entry name" value="P-loop containing nucleotide triphosphate hydrolases"/>
    <property type="match status" value="1"/>
</dbReference>
<accession>A0A1Y3VID8</accession>
<comment type="caution">
    <text evidence="5">The sequence shown here is derived from an EMBL/GenBank/DDBJ whole genome shotgun (WGS) entry which is preliminary data.</text>
</comment>
<name>A0A1Y3VID8_BACUN</name>
<dbReference type="InterPro" id="IPR000182">
    <property type="entry name" value="GNAT_dom"/>
</dbReference>
<reference evidence="6" key="1">
    <citation type="submission" date="2017-04" db="EMBL/GenBank/DDBJ databases">
        <title>Function of individual gut microbiota members based on whole genome sequencing of pure cultures obtained from chicken caecum.</title>
        <authorList>
            <person name="Medvecky M."/>
            <person name="Cejkova D."/>
            <person name="Polansky O."/>
            <person name="Karasova D."/>
            <person name="Kubasova T."/>
            <person name="Cizek A."/>
            <person name="Rychlik I."/>
        </authorList>
    </citation>
    <scope>NUCLEOTIDE SEQUENCE [LARGE SCALE GENOMIC DNA]</scope>
    <source>
        <strain evidence="6">An67</strain>
    </source>
</reference>
<evidence type="ECO:0000256" key="1">
    <source>
        <dbReference type="ARBA" id="ARBA00022679"/>
    </source>
</evidence>
<dbReference type="InterPro" id="IPR016181">
    <property type="entry name" value="Acyl_CoA_acyltransferase"/>
</dbReference>
<dbReference type="InterPro" id="IPR003959">
    <property type="entry name" value="ATPase_AAA_core"/>
</dbReference>
<dbReference type="GO" id="GO:0005524">
    <property type="term" value="F:ATP binding"/>
    <property type="evidence" value="ECO:0007669"/>
    <property type="project" value="InterPro"/>
</dbReference>
<keyword evidence="1" id="KW-0808">Transferase</keyword>
<keyword evidence="2" id="KW-0012">Acyltransferase</keyword>
<protein>
    <recommendedName>
        <fullName evidence="4">N-acetyltransferase domain-containing protein</fullName>
    </recommendedName>
</protein>
<comment type="similarity">
    <text evidence="3">Belongs to the acetyltransferase family. RimJ subfamily.</text>
</comment>